<sequence>MTQPSVMFKLKRIDHYLREEHLHPSLKQQRSPPHAIHRVDRHQRGHHVDCSSNNGRHRRVEHDGVDASELLEYLHDYSNYQLWPIPPLQEVAERVFHLTSSVAGLHNFFELGVHVVGAANAAEHGTALLEPAALDEAVRGVNDKEGADGEEEGGDAGKGER</sequence>
<evidence type="ECO:0000313" key="2">
    <source>
        <dbReference type="EMBL" id="KAH0467233.1"/>
    </source>
</evidence>
<dbReference type="Proteomes" id="UP000775213">
    <property type="component" value="Unassembled WGS sequence"/>
</dbReference>
<dbReference type="AlphaFoldDB" id="A0AAV7HGS8"/>
<accession>A0AAV7HGS8</accession>
<gene>
    <name evidence="2" type="ORF">IEQ34_004471</name>
</gene>
<feature type="region of interest" description="Disordered" evidence="1">
    <location>
        <begin position="39"/>
        <end position="58"/>
    </location>
</feature>
<evidence type="ECO:0000256" key="1">
    <source>
        <dbReference type="SAM" id="MobiDB-lite"/>
    </source>
</evidence>
<feature type="region of interest" description="Disordered" evidence="1">
    <location>
        <begin position="139"/>
        <end position="161"/>
    </location>
</feature>
<protein>
    <submittedName>
        <fullName evidence="2">Uncharacterized protein</fullName>
    </submittedName>
</protein>
<name>A0AAV7HGS8_DENCH</name>
<evidence type="ECO:0000313" key="3">
    <source>
        <dbReference type="Proteomes" id="UP000775213"/>
    </source>
</evidence>
<reference evidence="2 3" key="1">
    <citation type="journal article" date="2021" name="Hortic Res">
        <title>Chromosome-scale assembly of the Dendrobium chrysotoxum genome enhances the understanding of orchid evolution.</title>
        <authorList>
            <person name="Zhang Y."/>
            <person name="Zhang G.Q."/>
            <person name="Zhang D."/>
            <person name="Liu X.D."/>
            <person name="Xu X.Y."/>
            <person name="Sun W.H."/>
            <person name="Yu X."/>
            <person name="Zhu X."/>
            <person name="Wang Z.W."/>
            <person name="Zhao X."/>
            <person name="Zhong W.Y."/>
            <person name="Chen H."/>
            <person name="Yin W.L."/>
            <person name="Huang T."/>
            <person name="Niu S.C."/>
            <person name="Liu Z.J."/>
        </authorList>
    </citation>
    <scope>NUCLEOTIDE SEQUENCE [LARGE SCALE GENOMIC DNA]</scope>
    <source>
        <strain evidence="2">Lindl</strain>
    </source>
</reference>
<proteinExistence type="predicted"/>
<keyword evidence="3" id="KW-1185">Reference proteome</keyword>
<dbReference type="EMBL" id="JAGFBR010000005">
    <property type="protein sequence ID" value="KAH0467233.1"/>
    <property type="molecule type" value="Genomic_DNA"/>
</dbReference>
<organism evidence="2 3">
    <name type="scientific">Dendrobium chrysotoxum</name>
    <name type="common">Orchid</name>
    <dbReference type="NCBI Taxonomy" id="161865"/>
    <lineage>
        <taxon>Eukaryota</taxon>
        <taxon>Viridiplantae</taxon>
        <taxon>Streptophyta</taxon>
        <taxon>Embryophyta</taxon>
        <taxon>Tracheophyta</taxon>
        <taxon>Spermatophyta</taxon>
        <taxon>Magnoliopsida</taxon>
        <taxon>Liliopsida</taxon>
        <taxon>Asparagales</taxon>
        <taxon>Orchidaceae</taxon>
        <taxon>Epidendroideae</taxon>
        <taxon>Malaxideae</taxon>
        <taxon>Dendrobiinae</taxon>
        <taxon>Dendrobium</taxon>
    </lineage>
</organism>
<comment type="caution">
    <text evidence="2">The sequence shown here is derived from an EMBL/GenBank/DDBJ whole genome shotgun (WGS) entry which is preliminary data.</text>
</comment>